<name>A0A4R2J248_9PSEU</name>
<reference evidence="5 6" key="1">
    <citation type="submission" date="2019-03" db="EMBL/GenBank/DDBJ databases">
        <title>Genomic Encyclopedia of Type Strains, Phase IV (KMG-IV): sequencing the most valuable type-strain genomes for metagenomic binning, comparative biology and taxonomic classification.</title>
        <authorList>
            <person name="Goeker M."/>
        </authorList>
    </citation>
    <scope>NUCLEOTIDE SEQUENCE [LARGE SCALE GENOMIC DNA]</scope>
    <source>
        <strain evidence="5 6">DSM 45934</strain>
    </source>
</reference>
<dbReference type="PANTHER" id="PTHR43248">
    <property type="entry name" value="2-SUCCINYL-6-HYDROXY-2,4-CYCLOHEXADIENE-1-CARBOXYLATE SYNTHASE"/>
    <property type="match status" value="1"/>
</dbReference>
<evidence type="ECO:0000259" key="4">
    <source>
        <dbReference type="Pfam" id="PF08386"/>
    </source>
</evidence>
<dbReference type="Gene3D" id="3.40.50.1820">
    <property type="entry name" value="alpha/beta hydrolase"/>
    <property type="match status" value="1"/>
</dbReference>
<dbReference type="InterPro" id="IPR013595">
    <property type="entry name" value="Pept_S33_TAP-like_C"/>
</dbReference>
<dbReference type="AlphaFoldDB" id="A0A4R2J248"/>
<evidence type="ECO:0000256" key="1">
    <source>
        <dbReference type="ARBA" id="ARBA00010088"/>
    </source>
</evidence>
<dbReference type="GO" id="GO:0016787">
    <property type="term" value="F:hydrolase activity"/>
    <property type="evidence" value="ECO:0007669"/>
    <property type="project" value="UniProtKB-KW"/>
</dbReference>
<comment type="caution">
    <text evidence="5">The sequence shown here is derived from an EMBL/GenBank/DDBJ whole genome shotgun (WGS) entry which is preliminary data.</text>
</comment>
<dbReference type="Proteomes" id="UP000295680">
    <property type="component" value="Unassembled WGS sequence"/>
</dbReference>
<evidence type="ECO:0000256" key="2">
    <source>
        <dbReference type="ARBA" id="ARBA00022729"/>
    </source>
</evidence>
<dbReference type="OrthoDB" id="613638at2"/>
<dbReference type="Pfam" id="PF08386">
    <property type="entry name" value="Abhydrolase_4"/>
    <property type="match status" value="1"/>
</dbReference>
<keyword evidence="3 5" id="KW-0378">Hydrolase</keyword>
<proteinExistence type="inferred from homology"/>
<keyword evidence="6" id="KW-1185">Reference proteome</keyword>
<dbReference type="PANTHER" id="PTHR43248:SF29">
    <property type="entry name" value="TRIPEPTIDYL AMINOPEPTIDASE"/>
    <property type="match status" value="1"/>
</dbReference>
<comment type="similarity">
    <text evidence="1">Belongs to the peptidase S33 family.</text>
</comment>
<evidence type="ECO:0000313" key="5">
    <source>
        <dbReference type="EMBL" id="TCO52331.1"/>
    </source>
</evidence>
<dbReference type="EMBL" id="SLWS01000012">
    <property type="protein sequence ID" value="TCO52331.1"/>
    <property type="molecule type" value="Genomic_DNA"/>
</dbReference>
<protein>
    <submittedName>
        <fullName evidence="5">Alpha/beta hydrolase family protein</fullName>
    </submittedName>
</protein>
<accession>A0A4R2J248</accession>
<dbReference type="InterPro" id="IPR029058">
    <property type="entry name" value="AB_hydrolase_fold"/>
</dbReference>
<dbReference type="InterPro" id="IPR051601">
    <property type="entry name" value="Serine_prot/Carboxylest_S33"/>
</dbReference>
<evidence type="ECO:0000313" key="6">
    <source>
        <dbReference type="Proteomes" id="UP000295680"/>
    </source>
</evidence>
<dbReference type="SUPFAM" id="SSF53474">
    <property type="entry name" value="alpha/beta-Hydrolases"/>
    <property type="match status" value="1"/>
</dbReference>
<gene>
    <name evidence="5" type="ORF">EV192_11262</name>
</gene>
<sequence length="496" mass="53040">MSVRGPTPYAGAVHTFGRMGFRHLAAVAVTMAVGVSVCTASAQACDRLIWSADLCPDGYRGVECATLTVPVDYHDPRAGTIGIAVSRLKTTSSARRGVLVVNQGGPAPHLGDTMGFDHTAPELAKSYDVISFDQRGFGHSAPVACQVPADRQVLIPWPRPGGFAEDVRVAQDIAKTCVEQNGPVLAHMGTAYVARDMELLRKAIGEDKISYLGLSYGSYPGTAYASLFPEHTDRVVLADVASPTRMWRGLWQRSLGDGLEIRFPDFGRFATDLGHSPAEVRDRFIAIAADLDHTPLPTPAGVLGGNEFRMATYAAMKDDSMFPTLARLARAVLARDAGTAADAARQVGTWAVDPTGQMPARLLGVSCDDASWPRSPAVYEPETRADAARYPLSAGAGSNIWPCAFWPYPVDEQVRVNPRAQRNILILNNTRDPSTPMANAVELRAAFADRARLVTVDGGGHGSYLYTKNTCANAAGNRFLTGGPLPAADTFCPENP</sequence>
<evidence type="ECO:0000256" key="3">
    <source>
        <dbReference type="ARBA" id="ARBA00022801"/>
    </source>
</evidence>
<feature type="domain" description="Peptidase S33 tripeptidyl aminopeptidase-like C-terminal" evidence="4">
    <location>
        <begin position="400"/>
        <end position="492"/>
    </location>
</feature>
<keyword evidence="2" id="KW-0732">Signal</keyword>
<organism evidence="5 6">
    <name type="scientific">Actinocrispum wychmicini</name>
    <dbReference type="NCBI Taxonomy" id="1213861"/>
    <lineage>
        <taxon>Bacteria</taxon>
        <taxon>Bacillati</taxon>
        <taxon>Actinomycetota</taxon>
        <taxon>Actinomycetes</taxon>
        <taxon>Pseudonocardiales</taxon>
        <taxon>Pseudonocardiaceae</taxon>
        <taxon>Actinocrispum</taxon>
    </lineage>
</organism>